<dbReference type="EMBL" id="QROI01000003">
    <property type="protein sequence ID" value="RHL18234.1"/>
    <property type="molecule type" value="Genomic_DNA"/>
</dbReference>
<feature type="binding site" evidence="4">
    <location>
        <position position="10"/>
    </location>
    <ligand>
        <name>a divalent metal cation</name>
        <dbReference type="ChEBI" id="CHEBI:60240"/>
        <label>1</label>
    </ligand>
</feature>
<dbReference type="EMBL" id="QSJG01000003">
    <property type="protein sequence ID" value="RHD58091.1"/>
    <property type="molecule type" value="Genomic_DNA"/>
</dbReference>
<dbReference type="GO" id="GO:0016788">
    <property type="term" value="F:hydrolase activity, acting on ester bonds"/>
    <property type="evidence" value="ECO:0007669"/>
    <property type="project" value="InterPro"/>
</dbReference>
<dbReference type="PANTHER" id="PTHR46124">
    <property type="entry name" value="D-AMINOACYL-TRNA DEACYLASE"/>
    <property type="match status" value="1"/>
</dbReference>
<evidence type="ECO:0000256" key="1">
    <source>
        <dbReference type="ARBA" id="ARBA00009275"/>
    </source>
</evidence>
<sequence length="263" mass="29912">MNALIDTHTHLYTEEFDVDRELAVIRAVEAGVTRLFMPNIDDTTVEAMLKLCEAHDCCYPMIGFHPTSVDAGWKERLEKVKGYLTSSSHRFYGIGEVGIDLYWDKTFREEQMIVFEEQVKWALEYDLPLIIHCREAYPELLEVLSGYKHTALRGIFHSFTGTSEDAERLLEYESFMLGINGVVTFKKSTLPEVLKNVPLKRVVLETDSPYLAPVPYRGKRNESANLVKVAECLSVIYGVPLSEIASQTTENALKVFTNAEKSF</sequence>
<dbReference type="CDD" id="cd01310">
    <property type="entry name" value="TatD_DNAse"/>
    <property type="match status" value="1"/>
</dbReference>
<dbReference type="NCBIfam" id="TIGR00010">
    <property type="entry name" value="YchF/TatD family DNA exonuclease"/>
    <property type="match status" value="1"/>
</dbReference>
<dbReference type="Proteomes" id="UP000284361">
    <property type="component" value="Unassembled WGS sequence"/>
</dbReference>
<evidence type="ECO:0000256" key="2">
    <source>
        <dbReference type="ARBA" id="ARBA00022723"/>
    </source>
</evidence>
<evidence type="ECO:0000313" key="8">
    <source>
        <dbReference type="EMBL" id="RHL18234.1"/>
    </source>
</evidence>
<evidence type="ECO:0000313" key="7">
    <source>
        <dbReference type="EMBL" id="RHH46003.1"/>
    </source>
</evidence>
<gene>
    <name evidence="8" type="ORF">DW035_02685</name>
    <name evidence="7" type="ORF">DW204_06655</name>
    <name evidence="6" type="ORF">DW789_02430</name>
    <name evidence="5" type="ORF">DXB87_03285</name>
</gene>
<dbReference type="PANTHER" id="PTHR46124:SF4">
    <property type="entry name" value="HYDROLASE TATD"/>
    <property type="match status" value="1"/>
</dbReference>
<keyword evidence="2 4" id="KW-0479">Metal-binding</keyword>
<comment type="caution">
    <text evidence="5">The sequence shown here is derived from an EMBL/GenBank/DDBJ whole genome shotgun (WGS) entry which is preliminary data.</text>
</comment>
<dbReference type="RefSeq" id="WP_117700772.1">
    <property type="nucleotide sequence ID" value="NZ_CATXHJ010000030.1"/>
</dbReference>
<protein>
    <submittedName>
        <fullName evidence="5">TatD family deoxyribonuclease</fullName>
    </submittedName>
</protein>
<evidence type="ECO:0000313" key="5">
    <source>
        <dbReference type="EMBL" id="RGM93061.1"/>
    </source>
</evidence>
<dbReference type="Pfam" id="PF01026">
    <property type="entry name" value="TatD_DNase"/>
    <property type="match status" value="1"/>
</dbReference>
<feature type="binding site" evidence="4">
    <location>
        <position position="8"/>
    </location>
    <ligand>
        <name>a divalent metal cation</name>
        <dbReference type="ChEBI" id="CHEBI:60240"/>
        <label>1</label>
    </ligand>
</feature>
<dbReference type="AlphaFoldDB" id="A0A3E4ZE97"/>
<evidence type="ECO:0000313" key="6">
    <source>
        <dbReference type="EMBL" id="RHD58091.1"/>
    </source>
</evidence>
<dbReference type="EMBL" id="QRJS01000012">
    <property type="protein sequence ID" value="RHH46003.1"/>
    <property type="molecule type" value="Genomic_DNA"/>
</dbReference>
<dbReference type="GO" id="GO:0004536">
    <property type="term" value="F:DNA nuclease activity"/>
    <property type="evidence" value="ECO:0007669"/>
    <property type="project" value="InterPro"/>
</dbReference>
<dbReference type="InterPro" id="IPR015991">
    <property type="entry name" value="TatD/YcfH-like"/>
</dbReference>
<accession>A0A3E4ZE97</accession>
<dbReference type="SUPFAM" id="SSF51556">
    <property type="entry name" value="Metallo-dependent hydrolases"/>
    <property type="match status" value="1"/>
</dbReference>
<evidence type="ECO:0000313" key="12">
    <source>
        <dbReference type="Proteomes" id="UP000284998"/>
    </source>
</evidence>
<dbReference type="Proteomes" id="UP000260814">
    <property type="component" value="Unassembled WGS sequence"/>
</dbReference>
<dbReference type="PIRSF" id="PIRSF005902">
    <property type="entry name" value="DNase_TatD"/>
    <property type="match status" value="1"/>
</dbReference>
<dbReference type="InterPro" id="IPR032466">
    <property type="entry name" value="Metal_Hydrolase"/>
</dbReference>
<evidence type="ECO:0000256" key="4">
    <source>
        <dbReference type="PIRSR" id="PIRSR005902-1"/>
    </source>
</evidence>
<dbReference type="EMBL" id="QSTW01000002">
    <property type="protein sequence ID" value="RGM93061.1"/>
    <property type="molecule type" value="Genomic_DNA"/>
</dbReference>
<dbReference type="GO" id="GO:0005829">
    <property type="term" value="C:cytosol"/>
    <property type="evidence" value="ECO:0007669"/>
    <property type="project" value="TreeGrafter"/>
</dbReference>
<organism evidence="5 9">
    <name type="scientific">Phocaeicola plebeius</name>
    <dbReference type="NCBI Taxonomy" id="310297"/>
    <lineage>
        <taxon>Bacteria</taxon>
        <taxon>Pseudomonadati</taxon>
        <taxon>Bacteroidota</taxon>
        <taxon>Bacteroidia</taxon>
        <taxon>Bacteroidales</taxon>
        <taxon>Bacteroidaceae</taxon>
        <taxon>Phocaeicola</taxon>
    </lineage>
</organism>
<dbReference type="FunFam" id="3.20.20.140:FF:000005">
    <property type="entry name" value="TatD family hydrolase"/>
    <property type="match status" value="1"/>
</dbReference>
<dbReference type="Proteomes" id="UP000284916">
    <property type="component" value="Unassembled WGS sequence"/>
</dbReference>
<evidence type="ECO:0000313" key="11">
    <source>
        <dbReference type="Proteomes" id="UP000284916"/>
    </source>
</evidence>
<evidence type="ECO:0000313" key="9">
    <source>
        <dbReference type="Proteomes" id="UP000260814"/>
    </source>
</evidence>
<dbReference type="GO" id="GO:0046872">
    <property type="term" value="F:metal ion binding"/>
    <property type="evidence" value="ECO:0007669"/>
    <property type="project" value="UniProtKB-KW"/>
</dbReference>
<feature type="binding site" evidence="4">
    <location>
        <position position="96"/>
    </location>
    <ligand>
        <name>a divalent metal cation</name>
        <dbReference type="ChEBI" id="CHEBI:60240"/>
        <label>1</label>
    </ligand>
</feature>
<dbReference type="Proteomes" id="UP000284998">
    <property type="component" value="Unassembled WGS sequence"/>
</dbReference>
<name>A0A3E4ZE97_9BACT</name>
<dbReference type="Gene3D" id="3.20.20.140">
    <property type="entry name" value="Metal-dependent hydrolases"/>
    <property type="match status" value="1"/>
</dbReference>
<feature type="binding site" evidence="4">
    <location>
        <position position="132"/>
    </location>
    <ligand>
        <name>a divalent metal cation</name>
        <dbReference type="ChEBI" id="CHEBI:60240"/>
        <label>2</label>
    </ligand>
</feature>
<feature type="binding site" evidence="4">
    <location>
        <position position="157"/>
    </location>
    <ligand>
        <name>a divalent metal cation</name>
        <dbReference type="ChEBI" id="CHEBI:60240"/>
        <label>2</label>
    </ligand>
</feature>
<proteinExistence type="inferred from homology"/>
<keyword evidence="3" id="KW-0378">Hydrolase</keyword>
<evidence type="ECO:0000313" key="10">
    <source>
        <dbReference type="Proteomes" id="UP000284361"/>
    </source>
</evidence>
<dbReference type="InterPro" id="IPR001130">
    <property type="entry name" value="TatD-like"/>
</dbReference>
<reference evidence="9 10" key="1">
    <citation type="submission" date="2018-08" db="EMBL/GenBank/DDBJ databases">
        <title>A genome reference for cultivated species of the human gut microbiota.</title>
        <authorList>
            <person name="Zou Y."/>
            <person name="Xue W."/>
            <person name="Luo G."/>
        </authorList>
    </citation>
    <scope>NUCLEOTIDE SEQUENCE [LARGE SCALE GENOMIC DNA]</scope>
    <source>
        <strain evidence="8 11">AF39-11</strain>
        <strain evidence="7 12">AM17-44</strain>
        <strain evidence="6 10">AM31-10</strain>
        <strain evidence="5 9">OM06-2</strain>
    </source>
</reference>
<comment type="similarity">
    <text evidence="1">Belongs to the metallo-dependent hydrolases superfamily. TatD-type hydrolase family.</text>
</comment>
<evidence type="ECO:0000256" key="3">
    <source>
        <dbReference type="ARBA" id="ARBA00022801"/>
    </source>
</evidence>
<feature type="binding site" evidence="4">
    <location>
        <position position="207"/>
    </location>
    <ligand>
        <name>a divalent metal cation</name>
        <dbReference type="ChEBI" id="CHEBI:60240"/>
        <label>1</label>
    </ligand>
</feature>